<dbReference type="PANTHER" id="PTHR23519:SF5">
    <property type="entry name" value="AUTOPHAGY-RELATED PROTEIN"/>
    <property type="match status" value="1"/>
</dbReference>
<evidence type="ECO:0000256" key="3">
    <source>
        <dbReference type="ARBA" id="ARBA00022448"/>
    </source>
</evidence>
<evidence type="ECO:0000256" key="5">
    <source>
        <dbReference type="ARBA" id="ARBA00022989"/>
    </source>
</evidence>
<keyword evidence="6 8" id="KW-0072">Autophagy</keyword>
<dbReference type="GO" id="GO:0005774">
    <property type="term" value="C:vacuolar membrane"/>
    <property type="evidence" value="ECO:0007669"/>
    <property type="project" value="UniProtKB-SubCell"/>
</dbReference>
<evidence type="ECO:0000256" key="4">
    <source>
        <dbReference type="ARBA" id="ARBA00022692"/>
    </source>
</evidence>
<feature type="transmembrane region" description="Helical" evidence="8">
    <location>
        <begin position="274"/>
        <end position="298"/>
    </location>
</feature>
<evidence type="ECO:0000256" key="6">
    <source>
        <dbReference type="ARBA" id="ARBA00023006"/>
    </source>
</evidence>
<evidence type="ECO:0000256" key="8">
    <source>
        <dbReference type="RuleBase" id="RU363073"/>
    </source>
</evidence>
<sequence length="540" mass="59758">MATTGPVAGDTVAAELELYAHDIKGVKNGNVDVESKSVKGDVDLRTPEPITTRWELWAWYAYYFGNNSAGTLSYAPLIFQSVLSQAGRNGHNLTEDCSVDATAPCVVKFGTRNVNIDTVVLICNGLVFAFQGVILLSFGSMGDYGKWKKWILITATLVCWAMQFGFLGLKDPSQYRSAIGLYIVSSLSYNICQAFWTPSFPQLARNTPEAIESHRAYQSGEVTEEEFEKTQMLQRNRLSNIAFGCMSIGYTFTLLIALGAAYGLHANSSSEGNLHAAVVIVGVATGVWILCGTPWFFLEKDRAAKLPKGETYFSVGAKAYYNAFKRIPRLTQTWLYLLGYFLISDGYATTNQIYGICQNAIVSYNTTTSTELYIVQGISNAAGIAIFWLIQRKYKIRTKLVLMVNCGFLLIIPIWGCIGIGTDKFGFHKVWEVWAFSVIDCTAVAPFYAFSATMLSDICPRGREVTFFAIYALVSKSTAWIGPIVSGVIIDRTGNTWKGFPFSPSLTVVGYVCICFVDVKKGKEQCERYVLEDPTLQKDE</sequence>
<feature type="transmembrane region" description="Helical" evidence="8">
    <location>
        <begin position="433"/>
        <end position="455"/>
    </location>
</feature>
<feature type="transmembrane region" description="Helical" evidence="8">
    <location>
        <begin position="241"/>
        <end position="262"/>
    </location>
</feature>
<dbReference type="SUPFAM" id="SSF103473">
    <property type="entry name" value="MFS general substrate transporter"/>
    <property type="match status" value="1"/>
</dbReference>
<evidence type="ECO:0000313" key="9">
    <source>
        <dbReference type="EMBL" id="CZR67294.1"/>
    </source>
</evidence>
<dbReference type="PANTHER" id="PTHR23519">
    <property type="entry name" value="AUTOPHAGY-RELATED PROTEIN 22"/>
    <property type="match status" value="1"/>
</dbReference>
<evidence type="ECO:0000256" key="7">
    <source>
        <dbReference type="ARBA" id="ARBA00023136"/>
    </source>
</evidence>
<accession>A0A1L7XQH1</accession>
<dbReference type="EMBL" id="FJOG01000043">
    <property type="protein sequence ID" value="CZR67294.1"/>
    <property type="molecule type" value="Genomic_DNA"/>
</dbReference>
<dbReference type="AlphaFoldDB" id="A0A1L7XQH1"/>
<dbReference type="OrthoDB" id="3506827at2759"/>
<evidence type="ECO:0000313" key="10">
    <source>
        <dbReference type="Proteomes" id="UP000184330"/>
    </source>
</evidence>
<organism evidence="9 10">
    <name type="scientific">Phialocephala subalpina</name>
    <dbReference type="NCBI Taxonomy" id="576137"/>
    <lineage>
        <taxon>Eukaryota</taxon>
        <taxon>Fungi</taxon>
        <taxon>Dikarya</taxon>
        <taxon>Ascomycota</taxon>
        <taxon>Pezizomycotina</taxon>
        <taxon>Leotiomycetes</taxon>
        <taxon>Helotiales</taxon>
        <taxon>Mollisiaceae</taxon>
        <taxon>Phialocephala</taxon>
        <taxon>Phialocephala fortinii species complex</taxon>
    </lineage>
</organism>
<dbReference type="Proteomes" id="UP000184330">
    <property type="component" value="Unassembled WGS sequence"/>
</dbReference>
<dbReference type="Pfam" id="PF11700">
    <property type="entry name" value="ATG22"/>
    <property type="match status" value="1"/>
</dbReference>
<feature type="transmembrane region" description="Helical" evidence="8">
    <location>
        <begin position="373"/>
        <end position="390"/>
    </location>
</feature>
<keyword evidence="8" id="KW-0926">Vacuole</keyword>
<dbReference type="InterPro" id="IPR024671">
    <property type="entry name" value="Atg22-like"/>
</dbReference>
<feature type="transmembrane region" description="Helical" evidence="8">
    <location>
        <begin position="502"/>
        <end position="519"/>
    </location>
</feature>
<dbReference type="STRING" id="576137.A0A1L7XQH1"/>
<reference evidence="9 10" key="1">
    <citation type="submission" date="2016-03" db="EMBL/GenBank/DDBJ databases">
        <authorList>
            <person name="Ploux O."/>
        </authorList>
    </citation>
    <scope>NUCLEOTIDE SEQUENCE [LARGE SCALE GENOMIC DNA]</scope>
    <source>
        <strain evidence="9 10">UAMH 11012</strain>
    </source>
</reference>
<gene>
    <name evidence="9" type="ORF">PAC_17193</name>
</gene>
<keyword evidence="7 8" id="KW-0472">Membrane</keyword>
<dbReference type="GO" id="GO:0006865">
    <property type="term" value="P:amino acid transport"/>
    <property type="evidence" value="ECO:0007669"/>
    <property type="project" value="UniProtKB-KW"/>
</dbReference>
<dbReference type="GO" id="GO:0006914">
    <property type="term" value="P:autophagy"/>
    <property type="evidence" value="ECO:0007669"/>
    <property type="project" value="UniProtKB-KW"/>
</dbReference>
<keyword evidence="5 8" id="KW-1133">Transmembrane helix</keyword>
<evidence type="ECO:0000256" key="2">
    <source>
        <dbReference type="ARBA" id="ARBA00006978"/>
    </source>
</evidence>
<keyword evidence="4 8" id="KW-0812">Transmembrane</keyword>
<feature type="transmembrane region" description="Helical" evidence="8">
    <location>
        <begin position="150"/>
        <end position="169"/>
    </location>
</feature>
<dbReference type="InterPro" id="IPR036259">
    <property type="entry name" value="MFS_trans_sf"/>
</dbReference>
<feature type="transmembrane region" description="Helical" evidence="8">
    <location>
        <begin position="334"/>
        <end position="353"/>
    </location>
</feature>
<keyword evidence="10" id="KW-1185">Reference proteome</keyword>
<protein>
    <recommendedName>
        <fullName evidence="8">Autophagy-related protein</fullName>
    </recommendedName>
</protein>
<feature type="transmembrane region" description="Helical" evidence="8">
    <location>
        <begin position="118"/>
        <end position="138"/>
    </location>
</feature>
<dbReference type="InterPro" id="IPR050495">
    <property type="entry name" value="ATG22/LtaA_families"/>
</dbReference>
<name>A0A1L7XQH1_9HELO</name>
<feature type="transmembrane region" description="Helical" evidence="8">
    <location>
        <begin position="402"/>
        <end position="421"/>
    </location>
</feature>
<keyword evidence="3 8" id="KW-0813">Transport</keyword>
<comment type="similarity">
    <text evidence="2 8">Belongs to the ATG22 family.</text>
</comment>
<dbReference type="Gene3D" id="1.20.1250.20">
    <property type="entry name" value="MFS general substrate transporter like domains"/>
    <property type="match status" value="1"/>
</dbReference>
<keyword evidence="8" id="KW-0029">Amino-acid transport</keyword>
<comment type="subcellular location">
    <subcellularLocation>
        <location evidence="1 8">Vacuole membrane</location>
        <topology evidence="1 8">Multi-pass membrane protein</topology>
    </subcellularLocation>
</comment>
<proteinExistence type="inferred from homology"/>
<evidence type="ECO:0000256" key="1">
    <source>
        <dbReference type="ARBA" id="ARBA00004128"/>
    </source>
</evidence>
<comment type="function">
    <text evidence="8">Vacuolar effluxer which mediate the efflux of amino acids resulting from autophagic degradation. The release of autophagic amino acids allows the maintenance of protein synthesis and viability during nitrogen starvation.</text>
</comment>
<feature type="transmembrane region" description="Helical" evidence="8">
    <location>
        <begin position="467"/>
        <end position="490"/>
    </location>
</feature>